<protein>
    <submittedName>
        <fullName evidence="1">Uncharacterized protein</fullName>
    </submittedName>
</protein>
<comment type="caution">
    <text evidence="1">The sequence shown here is derived from an EMBL/GenBank/DDBJ whole genome shotgun (WGS) entry which is preliminary data.</text>
</comment>
<sequence>MAVTISLVLLFGLILFFLLRQGSLSPGAAFTAAGFGFFLATTGATTPINQLTQALINAIPNL</sequence>
<keyword evidence="2" id="KW-1185">Reference proteome</keyword>
<gene>
    <name evidence="1" type="ORF">ACH429_22080</name>
</gene>
<proteinExistence type="predicted"/>
<dbReference type="RefSeq" id="WP_055472771.1">
    <property type="nucleotide sequence ID" value="NZ_JBIRWE010000011.1"/>
</dbReference>
<organism evidence="1 2">
    <name type="scientific">Streptomyces pathocidini</name>
    <dbReference type="NCBI Taxonomy" id="1650571"/>
    <lineage>
        <taxon>Bacteria</taxon>
        <taxon>Bacillati</taxon>
        <taxon>Actinomycetota</taxon>
        <taxon>Actinomycetes</taxon>
        <taxon>Kitasatosporales</taxon>
        <taxon>Streptomycetaceae</taxon>
        <taxon>Streptomyces</taxon>
    </lineage>
</organism>
<dbReference type="EMBL" id="JBIRWE010000011">
    <property type="protein sequence ID" value="MFI1966767.1"/>
    <property type="molecule type" value="Genomic_DNA"/>
</dbReference>
<evidence type="ECO:0000313" key="2">
    <source>
        <dbReference type="Proteomes" id="UP001611548"/>
    </source>
</evidence>
<dbReference type="Proteomes" id="UP001611548">
    <property type="component" value="Unassembled WGS sequence"/>
</dbReference>
<reference evidence="1 2" key="1">
    <citation type="submission" date="2024-10" db="EMBL/GenBank/DDBJ databases">
        <title>The Natural Products Discovery Center: Release of the First 8490 Sequenced Strains for Exploring Actinobacteria Biosynthetic Diversity.</title>
        <authorList>
            <person name="Kalkreuter E."/>
            <person name="Kautsar S.A."/>
            <person name="Yang D."/>
            <person name="Bader C.D."/>
            <person name="Teijaro C.N."/>
            <person name="Fluegel L."/>
            <person name="Davis C.M."/>
            <person name="Simpson J.R."/>
            <person name="Lauterbach L."/>
            <person name="Steele A.D."/>
            <person name="Gui C."/>
            <person name="Meng S."/>
            <person name="Li G."/>
            <person name="Viehrig K."/>
            <person name="Ye F."/>
            <person name="Su P."/>
            <person name="Kiefer A.F."/>
            <person name="Nichols A."/>
            <person name="Cepeda A.J."/>
            <person name="Yan W."/>
            <person name="Fan B."/>
            <person name="Jiang Y."/>
            <person name="Adhikari A."/>
            <person name="Zheng C.-J."/>
            <person name="Schuster L."/>
            <person name="Cowan T.M."/>
            <person name="Smanski M.J."/>
            <person name="Chevrette M.G."/>
            <person name="De Carvalho L.P.S."/>
            <person name="Shen B."/>
        </authorList>
    </citation>
    <scope>NUCLEOTIDE SEQUENCE [LARGE SCALE GENOMIC DNA]</scope>
    <source>
        <strain evidence="1 2">NPDC020327</strain>
    </source>
</reference>
<name>A0ABW7UYQ6_9ACTN</name>
<accession>A0ABW7UYQ6</accession>
<evidence type="ECO:0000313" key="1">
    <source>
        <dbReference type="EMBL" id="MFI1966767.1"/>
    </source>
</evidence>